<dbReference type="InterPro" id="IPR037673">
    <property type="entry name" value="MSC/AndL"/>
</dbReference>
<proteinExistence type="predicted"/>
<feature type="transmembrane region" description="Helical" evidence="5">
    <location>
        <begin position="69"/>
        <end position="87"/>
    </location>
</feature>
<evidence type="ECO:0000256" key="3">
    <source>
        <dbReference type="ARBA" id="ARBA00022989"/>
    </source>
</evidence>
<comment type="caution">
    <text evidence="6">The sequence shown here is derived from an EMBL/GenBank/DDBJ whole genome shotgun (WGS) entry which is preliminary data.</text>
</comment>
<evidence type="ECO:0000313" key="6">
    <source>
        <dbReference type="EMBL" id="PMP81469.1"/>
    </source>
</evidence>
<feature type="transmembrane region" description="Helical" evidence="5">
    <location>
        <begin position="12"/>
        <end position="31"/>
    </location>
</feature>
<protein>
    <submittedName>
        <fullName evidence="6">Large conductance mechanosensitive channel protein MscL</fullName>
    </submittedName>
</protein>
<keyword evidence="3 5" id="KW-1133">Transmembrane helix</keyword>
<dbReference type="Gene3D" id="1.10.1200.120">
    <property type="entry name" value="Large-conductance mechanosensitive channel, MscL, domain 1"/>
    <property type="match status" value="1"/>
</dbReference>
<dbReference type="InterPro" id="IPR036019">
    <property type="entry name" value="MscL_channel"/>
</dbReference>
<dbReference type="RefSeq" id="WP_416085170.1">
    <property type="nucleotide sequence ID" value="NZ_JBNARP010000027.1"/>
</dbReference>
<evidence type="ECO:0000256" key="2">
    <source>
        <dbReference type="ARBA" id="ARBA00022692"/>
    </source>
</evidence>
<dbReference type="GO" id="GO:0016020">
    <property type="term" value="C:membrane"/>
    <property type="evidence" value="ECO:0007669"/>
    <property type="project" value="UniProtKB-SubCell"/>
</dbReference>
<evidence type="ECO:0000256" key="1">
    <source>
        <dbReference type="ARBA" id="ARBA00004141"/>
    </source>
</evidence>
<comment type="subcellular location">
    <subcellularLocation>
        <location evidence="1">Membrane</location>
        <topology evidence="1">Multi-pass membrane protein</topology>
    </subcellularLocation>
</comment>
<evidence type="ECO:0000313" key="7">
    <source>
        <dbReference type="Proteomes" id="UP000236910"/>
    </source>
</evidence>
<dbReference type="GO" id="GO:0008381">
    <property type="term" value="F:mechanosensitive monoatomic ion channel activity"/>
    <property type="evidence" value="ECO:0007669"/>
    <property type="project" value="TreeGrafter"/>
</dbReference>
<dbReference type="Proteomes" id="UP000236910">
    <property type="component" value="Unassembled WGS sequence"/>
</dbReference>
<keyword evidence="2 5" id="KW-0812">Transmembrane</keyword>
<dbReference type="PANTHER" id="PTHR30266:SF2">
    <property type="entry name" value="LARGE-CONDUCTANCE MECHANOSENSITIVE CHANNEL"/>
    <property type="match status" value="1"/>
</dbReference>
<dbReference type="Pfam" id="PF01741">
    <property type="entry name" value="MscL"/>
    <property type="match status" value="1"/>
</dbReference>
<keyword evidence="4 5" id="KW-0472">Membrane</keyword>
<evidence type="ECO:0000256" key="5">
    <source>
        <dbReference type="SAM" id="Phobius"/>
    </source>
</evidence>
<dbReference type="SUPFAM" id="SSF81330">
    <property type="entry name" value="Gated mechanosensitive channel"/>
    <property type="match status" value="1"/>
</dbReference>
<reference evidence="6 7" key="1">
    <citation type="submission" date="2018-01" db="EMBL/GenBank/DDBJ databases">
        <title>Metagenomic assembled genomes from two thermal pools in the Uzon Caldera, Kamchatka, Russia.</title>
        <authorList>
            <person name="Wilkins L."/>
            <person name="Ettinger C."/>
        </authorList>
    </citation>
    <scope>NUCLEOTIDE SEQUENCE [LARGE SCALE GENOMIC DNA]</scope>
    <source>
        <strain evidence="6">ARK-10</strain>
    </source>
</reference>
<gene>
    <name evidence="6" type="ORF">C0175_05420</name>
</gene>
<organism evidence="6 7">
    <name type="scientific">Caldisericum exile</name>
    <dbReference type="NCBI Taxonomy" id="693075"/>
    <lineage>
        <taxon>Bacteria</taxon>
        <taxon>Pseudomonadati</taxon>
        <taxon>Caldisericota/Cryosericota group</taxon>
        <taxon>Caldisericota</taxon>
        <taxon>Caldisericia</taxon>
        <taxon>Caldisericales</taxon>
        <taxon>Caldisericaceae</taxon>
        <taxon>Caldisericum</taxon>
    </lineage>
</organism>
<dbReference type="AlphaFoldDB" id="A0A2J6X4S7"/>
<dbReference type="PANTHER" id="PTHR30266">
    <property type="entry name" value="MECHANOSENSITIVE CHANNEL MSCL"/>
    <property type="match status" value="1"/>
</dbReference>
<accession>A0A2J6X4S7</accession>
<name>A0A2J6X4S7_9BACT</name>
<evidence type="ECO:0000256" key="4">
    <source>
        <dbReference type="ARBA" id="ARBA00023136"/>
    </source>
</evidence>
<dbReference type="EMBL" id="PNIX01000311">
    <property type="protein sequence ID" value="PMP81469.1"/>
    <property type="molecule type" value="Genomic_DNA"/>
</dbReference>
<sequence length="103" mass="11508">MIKEFMEFLKQYNVIGLAVAVIIGGKLNELVSSLVNDLLTPLIFNPVLTALKLNSIAELSWHGIFYGKVVSNLISFLIVALIVFFMIKWANSLGKVKEVIKKK</sequence>